<keyword evidence="3" id="KW-1185">Reference proteome</keyword>
<dbReference type="RefSeq" id="WP_096407649.1">
    <property type="nucleotide sequence ID" value="NZ_AP017372.2"/>
</dbReference>
<evidence type="ECO:0000313" key="3">
    <source>
        <dbReference type="Proteomes" id="UP000218890"/>
    </source>
</evidence>
<protein>
    <recommendedName>
        <fullName evidence="1">PIN domain-containing protein</fullName>
    </recommendedName>
</protein>
<dbReference type="Gene3D" id="3.40.50.1010">
    <property type="entry name" value="5'-nuclease"/>
    <property type="match status" value="1"/>
</dbReference>
<dbReference type="InterPro" id="IPR052919">
    <property type="entry name" value="TA_system_RNase"/>
</dbReference>
<accession>A0A120MZN4</accession>
<name>A0A120MZN4_HALHR</name>
<dbReference type="InterPro" id="IPR002716">
    <property type="entry name" value="PIN_dom"/>
</dbReference>
<dbReference type="Proteomes" id="UP000218890">
    <property type="component" value="Chromosome"/>
</dbReference>
<evidence type="ECO:0000313" key="2">
    <source>
        <dbReference type="EMBL" id="BAU57068.1"/>
    </source>
</evidence>
<dbReference type="Pfam" id="PF01850">
    <property type="entry name" value="PIN"/>
    <property type="match status" value="1"/>
</dbReference>
<dbReference type="InterPro" id="IPR029060">
    <property type="entry name" value="PIN-like_dom_sf"/>
</dbReference>
<dbReference type="EMBL" id="AP017372">
    <property type="protein sequence ID" value="BAU57068.1"/>
    <property type="molecule type" value="Genomic_DNA"/>
</dbReference>
<dbReference type="KEGG" id="hhk:HH1059_03940"/>
<organism evidence="2 3">
    <name type="scientific">Halorhodospira halochloris</name>
    <name type="common">Ectothiorhodospira halochloris</name>
    <dbReference type="NCBI Taxonomy" id="1052"/>
    <lineage>
        <taxon>Bacteria</taxon>
        <taxon>Pseudomonadati</taxon>
        <taxon>Pseudomonadota</taxon>
        <taxon>Gammaproteobacteria</taxon>
        <taxon>Chromatiales</taxon>
        <taxon>Ectothiorhodospiraceae</taxon>
        <taxon>Halorhodospira</taxon>
    </lineage>
</organism>
<dbReference type="PANTHER" id="PTHR36173">
    <property type="entry name" value="RIBONUCLEASE VAPC16-RELATED"/>
    <property type="match status" value="1"/>
</dbReference>
<dbReference type="PANTHER" id="PTHR36173:SF2">
    <property type="entry name" value="RIBONUCLEASE VAPC16"/>
    <property type="match status" value="1"/>
</dbReference>
<dbReference type="CDD" id="cd09872">
    <property type="entry name" value="PIN_Sll0205-like"/>
    <property type="match status" value="1"/>
</dbReference>
<proteinExistence type="predicted"/>
<gene>
    <name evidence="2" type="ORF">HH1059_03940</name>
</gene>
<sequence>MRCLADTHILLWFLMAPNRIPPRIMAAIEEAEAVYVSGVTFWEISLKFSLGKLTLEGVTPDELPDYAERAGLRIREASTGLFATFHRLPQIGHRDPFDRLLIHCAIQEHLTLLSADSAFADYRPYGLKLIDD</sequence>
<dbReference type="InterPro" id="IPR041705">
    <property type="entry name" value="PIN_Sll0205"/>
</dbReference>
<feature type="domain" description="PIN" evidence="1">
    <location>
        <begin position="5"/>
        <end position="122"/>
    </location>
</feature>
<dbReference type="OrthoDB" id="9798990at2"/>
<reference evidence="2" key="1">
    <citation type="submission" date="2016-02" db="EMBL/GenBank/DDBJ databases">
        <title>Halorhodospira halochloris DSM-1059 complete genome, version 2.</title>
        <authorList>
            <person name="Tsukatani Y."/>
        </authorList>
    </citation>
    <scope>NUCLEOTIDE SEQUENCE</scope>
    <source>
        <strain evidence="2">DSM 1059</strain>
    </source>
</reference>
<evidence type="ECO:0000259" key="1">
    <source>
        <dbReference type="Pfam" id="PF01850"/>
    </source>
</evidence>
<dbReference type="AlphaFoldDB" id="A0A120MZN4"/>
<dbReference type="SUPFAM" id="SSF88723">
    <property type="entry name" value="PIN domain-like"/>
    <property type="match status" value="1"/>
</dbReference>